<dbReference type="PROSITE" id="PS50801">
    <property type="entry name" value="STAS"/>
    <property type="match status" value="1"/>
</dbReference>
<dbReference type="InterPro" id="IPR001902">
    <property type="entry name" value="SLC26A/SulP_fam"/>
</dbReference>
<feature type="transmembrane region" description="Helical" evidence="5">
    <location>
        <begin position="20"/>
        <end position="38"/>
    </location>
</feature>
<dbReference type="CDD" id="cd07042">
    <property type="entry name" value="STAS_SulP_like_sulfate_transporter"/>
    <property type="match status" value="1"/>
</dbReference>
<protein>
    <submittedName>
        <fullName evidence="7">Sulfate permease</fullName>
    </submittedName>
</protein>
<feature type="transmembrane region" description="Helical" evidence="5">
    <location>
        <begin position="320"/>
        <end position="337"/>
    </location>
</feature>
<keyword evidence="3 5" id="KW-1133">Transmembrane helix</keyword>
<dbReference type="AlphaFoldDB" id="A0A5C7FCH1"/>
<sequence length="565" mass="60951">MWFASPPNYVKTGLLPDLTAGLTLGILLIPQAMAYGLLAGVDPVYGLYAALVPMLVYALLATTPHVSVGPTALASLLCLNGISGIAEPFTAEYLGYVIVLAGLTGVLQLAFGLLRLGGIVSLLSRPVLSGFVSAAAVLIIVSQVDTLLGIETAGGGYLHQTVLSLWDGLSEFHLPSAMLGLGTLLLLFAAKRWLPAKFPVMLVLLILATLLVSFMGKGWGVKTLEDIPPGLPQFTLPGVDAATLRQLAPVALVMALISFVETLSIGKAFVHKHGYYRVSPNRELMALGLSKIAGSFFLAIPTSASFSRSAVVEGAGGKTALSNVTAVVLLLAVLLFLTPWFYYLPVSVLAAIIIFSVRNLFDLAEMKRLYHLAPKELSTLLITFFFTLFAGLQYGIAGGVLLSLFFVFWRAARPHLAELGRIPGTNAFRNIQRFEGAEAEAGILIVRFDAELYFGNAEYFRDQMEVKVQEKGNSLRAVILDGHTINDIDTSGIFVLTGFLDMLEKQGVELYFCGMIGPVRDKLYQCGLMERMGAERHFLSIQSALNHISGNRDDRGWDLPAVQHG</sequence>
<dbReference type="Gene3D" id="3.30.750.24">
    <property type="entry name" value="STAS domain"/>
    <property type="match status" value="1"/>
</dbReference>
<dbReference type="OrthoDB" id="9771198at2"/>
<dbReference type="EMBL" id="VOXD01000020">
    <property type="protein sequence ID" value="TXF88663.1"/>
    <property type="molecule type" value="Genomic_DNA"/>
</dbReference>
<dbReference type="NCBIfam" id="TIGR00815">
    <property type="entry name" value="sulP"/>
    <property type="match status" value="1"/>
</dbReference>
<comment type="subcellular location">
    <subcellularLocation>
        <location evidence="1">Membrane</location>
        <topology evidence="1">Multi-pass membrane protein</topology>
    </subcellularLocation>
</comment>
<dbReference type="GO" id="GO:0016020">
    <property type="term" value="C:membrane"/>
    <property type="evidence" value="ECO:0007669"/>
    <property type="project" value="UniProtKB-SubCell"/>
</dbReference>
<keyword evidence="4 5" id="KW-0472">Membrane</keyword>
<feature type="transmembrane region" description="Helical" evidence="5">
    <location>
        <begin position="241"/>
        <end position="263"/>
    </location>
</feature>
<dbReference type="Pfam" id="PF00916">
    <property type="entry name" value="Sulfate_transp"/>
    <property type="match status" value="1"/>
</dbReference>
<accession>A0A5C7FCH1</accession>
<dbReference type="InterPro" id="IPR011547">
    <property type="entry name" value="SLC26A/SulP_dom"/>
</dbReference>
<feature type="transmembrane region" description="Helical" evidence="5">
    <location>
        <begin position="93"/>
        <end position="114"/>
    </location>
</feature>
<dbReference type="RefSeq" id="WP_147931266.1">
    <property type="nucleotide sequence ID" value="NZ_VOXD01000020.1"/>
</dbReference>
<dbReference type="InterPro" id="IPR002645">
    <property type="entry name" value="STAS_dom"/>
</dbReference>
<keyword evidence="2 5" id="KW-0812">Transmembrane</keyword>
<evidence type="ECO:0000256" key="5">
    <source>
        <dbReference type="SAM" id="Phobius"/>
    </source>
</evidence>
<feature type="transmembrane region" description="Helical" evidence="5">
    <location>
        <begin position="381"/>
        <end position="409"/>
    </location>
</feature>
<evidence type="ECO:0000256" key="1">
    <source>
        <dbReference type="ARBA" id="ARBA00004141"/>
    </source>
</evidence>
<dbReference type="Pfam" id="PF01740">
    <property type="entry name" value="STAS"/>
    <property type="match status" value="1"/>
</dbReference>
<proteinExistence type="predicted"/>
<feature type="domain" description="STAS" evidence="6">
    <location>
        <begin position="433"/>
        <end position="548"/>
    </location>
</feature>
<dbReference type="PANTHER" id="PTHR11814">
    <property type="entry name" value="SULFATE TRANSPORTER"/>
    <property type="match status" value="1"/>
</dbReference>
<dbReference type="Proteomes" id="UP000321907">
    <property type="component" value="Unassembled WGS sequence"/>
</dbReference>
<organism evidence="7 8">
    <name type="scientific">Neolewinella aurantiaca</name>
    <dbReference type="NCBI Taxonomy" id="2602767"/>
    <lineage>
        <taxon>Bacteria</taxon>
        <taxon>Pseudomonadati</taxon>
        <taxon>Bacteroidota</taxon>
        <taxon>Saprospiria</taxon>
        <taxon>Saprospirales</taxon>
        <taxon>Lewinellaceae</taxon>
        <taxon>Neolewinella</taxon>
    </lineage>
</organism>
<keyword evidence="8" id="KW-1185">Reference proteome</keyword>
<feature type="transmembrane region" description="Helical" evidence="5">
    <location>
        <begin position="45"/>
        <end position="66"/>
    </location>
</feature>
<evidence type="ECO:0000256" key="4">
    <source>
        <dbReference type="ARBA" id="ARBA00023136"/>
    </source>
</evidence>
<feature type="transmembrane region" description="Helical" evidence="5">
    <location>
        <begin position="126"/>
        <end position="144"/>
    </location>
</feature>
<dbReference type="GO" id="GO:0055085">
    <property type="term" value="P:transmembrane transport"/>
    <property type="evidence" value="ECO:0007669"/>
    <property type="project" value="InterPro"/>
</dbReference>
<feature type="transmembrane region" description="Helical" evidence="5">
    <location>
        <begin position="284"/>
        <end position="300"/>
    </location>
</feature>
<dbReference type="InterPro" id="IPR036513">
    <property type="entry name" value="STAS_dom_sf"/>
</dbReference>
<feature type="transmembrane region" description="Helical" evidence="5">
    <location>
        <begin position="172"/>
        <end position="190"/>
    </location>
</feature>
<name>A0A5C7FCH1_9BACT</name>
<evidence type="ECO:0000256" key="3">
    <source>
        <dbReference type="ARBA" id="ARBA00022989"/>
    </source>
</evidence>
<comment type="caution">
    <text evidence="7">The sequence shown here is derived from an EMBL/GenBank/DDBJ whole genome shotgun (WGS) entry which is preliminary data.</text>
</comment>
<gene>
    <name evidence="7" type="primary">sulP</name>
    <name evidence="7" type="ORF">FUA23_13430</name>
</gene>
<evidence type="ECO:0000313" key="7">
    <source>
        <dbReference type="EMBL" id="TXF88663.1"/>
    </source>
</evidence>
<evidence type="ECO:0000259" key="6">
    <source>
        <dbReference type="PROSITE" id="PS50801"/>
    </source>
</evidence>
<dbReference type="SUPFAM" id="SSF52091">
    <property type="entry name" value="SpoIIaa-like"/>
    <property type="match status" value="1"/>
</dbReference>
<reference evidence="7 8" key="1">
    <citation type="submission" date="2019-08" db="EMBL/GenBank/DDBJ databases">
        <title>Lewinella sp. strain SSH13 Genome sequencing and assembly.</title>
        <authorList>
            <person name="Kim I."/>
        </authorList>
    </citation>
    <scope>NUCLEOTIDE SEQUENCE [LARGE SCALE GENOMIC DNA]</scope>
    <source>
        <strain evidence="7 8">SSH13</strain>
    </source>
</reference>
<feature type="transmembrane region" description="Helical" evidence="5">
    <location>
        <begin position="202"/>
        <end position="221"/>
    </location>
</feature>
<evidence type="ECO:0000313" key="8">
    <source>
        <dbReference type="Proteomes" id="UP000321907"/>
    </source>
</evidence>
<evidence type="ECO:0000256" key="2">
    <source>
        <dbReference type="ARBA" id="ARBA00022692"/>
    </source>
</evidence>